<evidence type="ECO:0000256" key="2">
    <source>
        <dbReference type="ARBA" id="ARBA00022692"/>
    </source>
</evidence>
<accession>A0A2T2NJF4</accession>
<dbReference type="InterPro" id="IPR011701">
    <property type="entry name" value="MFS"/>
</dbReference>
<dbReference type="Gene3D" id="1.20.1720.10">
    <property type="entry name" value="Multidrug resistance protein D"/>
    <property type="match status" value="1"/>
</dbReference>
<dbReference type="GO" id="GO:0022857">
    <property type="term" value="F:transmembrane transporter activity"/>
    <property type="evidence" value="ECO:0007669"/>
    <property type="project" value="InterPro"/>
</dbReference>
<gene>
    <name evidence="7" type="ORF">BS50DRAFT_60088</name>
</gene>
<evidence type="ECO:0000313" key="8">
    <source>
        <dbReference type="Proteomes" id="UP000240883"/>
    </source>
</evidence>
<evidence type="ECO:0000256" key="1">
    <source>
        <dbReference type="ARBA" id="ARBA00004141"/>
    </source>
</evidence>
<evidence type="ECO:0000259" key="6">
    <source>
        <dbReference type="PROSITE" id="PS50850"/>
    </source>
</evidence>
<keyword evidence="4 5" id="KW-0472">Membrane</keyword>
<dbReference type="PROSITE" id="PS50850">
    <property type="entry name" value="MFS"/>
    <property type="match status" value="1"/>
</dbReference>
<reference evidence="7 8" key="1">
    <citation type="journal article" date="2018" name="Front. Microbiol.">
        <title>Genome-Wide Analysis of Corynespora cassiicola Leaf Fall Disease Putative Effectors.</title>
        <authorList>
            <person name="Lopez D."/>
            <person name="Ribeiro S."/>
            <person name="Label P."/>
            <person name="Fumanal B."/>
            <person name="Venisse J.S."/>
            <person name="Kohler A."/>
            <person name="de Oliveira R.R."/>
            <person name="Labutti K."/>
            <person name="Lipzen A."/>
            <person name="Lail K."/>
            <person name="Bauer D."/>
            <person name="Ohm R.A."/>
            <person name="Barry K.W."/>
            <person name="Spatafora J."/>
            <person name="Grigoriev I.V."/>
            <person name="Martin F.M."/>
            <person name="Pujade-Renaud V."/>
        </authorList>
    </citation>
    <scope>NUCLEOTIDE SEQUENCE [LARGE SCALE GENOMIC DNA]</scope>
    <source>
        <strain evidence="7 8">Philippines</strain>
    </source>
</reference>
<evidence type="ECO:0000256" key="4">
    <source>
        <dbReference type="ARBA" id="ARBA00023136"/>
    </source>
</evidence>
<feature type="domain" description="Major facilitator superfamily (MFS) profile" evidence="6">
    <location>
        <begin position="1"/>
        <end position="126"/>
    </location>
</feature>
<dbReference type="GO" id="GO:0005886">
    <property type="term" value="C:plasma membrane"/>
    <property type="evidence" value="ECO:0007669"/>
    <property type="project" value="TreeGrafter"/>
</dbReference>
<feature type="transmembrane region" description="Helical" evidence="5">
    <location>
        <begin position="12"/>
        <end position="36"/>
    </location>
</feature>
<dbReference type="PANTHER" id="PTHR23501:SF198">
    <property type="entry name" value="AZOLE RESISTANCE PROTEIN 1-RELATED"/>
    <property type="match status" value="1"/>
</dbReference>
<feature type="transmembrane region" description="Helical" evidence="5">
    <location>
        <begin position="75"/>
        <end position="99"/>
    </location>
</feature>
<feature type="transmembrane region" description="Helical" evidence="5">
    <location>
        <begin position="48"/>
        <end position="69"/>
    </location>
</feature>
<dbReference type="OrthoDB" id="10021397at2759"/>
<dbReference type="STRING" id="1448308.A0A2T2NJF4"/>
<dbReference type="SUPFAM" id="SSF103473">
    <property type="entry name" value="MFS general substrate transporter"/>
    <property type="match status" value="1"/>
</dbReference>
<evidence type="ECO:0000256" key="5">
    <source>
        <dbReference type="SAM" id="Phobius"/>
    </source>
</evidence>
<protein>
    <submittedName>
        <fullName evidence="7">MFS general substrate transporter</fullName>
    </submittedName>
</protein>
<keyword evidence="3 5" id="KW-1133">Transmembrane helix</keyword>
<proteinExistence type="predicted"/>
<organism evidence="7 8">
    <name type="scientific">Corynespora cassiicola Philippines</name>
    <dbReference type="NCBI Taxonomy" id="1448308"/>
    <lineage>
        <taxon>Eukaryota</taxon>
        <taxon>Fungi</taxon>
        <taxon>Dikarya</taxon>
        <taxon>Ascomycota</taxon>
        <taxon>Pezizomycotina</taxon>
        <taxon>Dothideomycetes</taxon>
        <taxon>Pleosporomycetidae</taxon>
        <taxon>Pleosporales</taxon>
        <taxon>Corynesporascaceae</taxon>
        <taxon>Corynespora</taxon>
    </lineage>
</organism>
<evidence type="ECO:0000313" key="7">
    <source>
        <dbReference type="EMBL" id="PSN65489.1"/>
    </source>
</evidence>
<dbReference type="InterPro" id="IPR020846">
    <property type="entry name" value="MFS_dom"/>
</dbReference>
<dbReference type="AlphaFoldDB" id="A0A2T2NJF4"/>
<evidence type="ECO:0000256" key="3">
    <source>
        <dbReference type="ARBA" id="ARBA00022989"/>
    </source>
</evidence>
<keyword evidence="2 5" id="KW-0812">Transmembrane</keyword>
<dbReference type="Pfam" id="PF07690">
    <property type="entry name" value="MFS_1"/>
    <property type="match status" value="1"/>
</dbReference>
<comment type="subcellular location">
    <subcellularLocation>
        <location evidence="1">Membrane</location>
        <topology evidence="1">Multi-pass membrane protein</topology>
    </subcellularLocation>
</comment>
<dbReference type="Proteomes" id="UP000240883">
    <property type="component" value="Unassembled WGS sequence"/>
</dbReference>
<keyword evidence="8" id="KW-1185">Reference proteome</keyword>
<dbReference type="PANTHER" id="PTHR23501">
    <property type="entry name" value="MAJOR FACILITATOR SUPERFAMILY"/>
    <property type="match status" value="1"/>
</dbReference>
<dbReference type="InterPro" id="IPR036259">
    <property type="entry name" value="MFS_trans_sf"/>
</dbReference>
<sequence>MSLQPTFGKMYSFFPVKTVFVMAMVIFELGSVICATAPNSYALIIGRVVAGIGAVAIYEGGMVIITSAVPLDRVSIYLATLTSMNAAASLSGPPLGGLFTDSKRLTWRFCFWINLRNSSMRRRDAE</sequence>
<dbReference type="EMBL" id="KZ678137">
    <property type="protein sequence ID" value="PSN65489.1"/>
    <property type="molecule type" value="Genomic_DNA"/>
</dbReference>
<name>A0A2T2NJF4_CORCC</name>